<dbReference type="GO" id="GO:0000725">
    <property type="term" value="P:recombinational repair"/>
    <property type="evidence" value="ECO:0007669"/>
    <property type="project" value="TreeGrafter"/>
</dbReference>
<keyword evidence="12" id="KW-0269">Exonuclease</keyword>
<evidence type="ECO:0000256" key="4">
    <source>
        <dbReference type="ARBA" id="ARBA00022840"/>
    </source>
</evidence>
<dbReference type="EC" id="5.6.2.4" evidence="7"/>
<evidence type="ECO:0000313" key="13">
    <source>
        <dbReference type="Proteomes" id="UP000075320"/>
    </source>
</evidence>
<evidence type="ECO:0000256" key="6">
    <source>
        <dbReference type="ARBA" id="ARBA00034617"/>
    </source>
</evidence>
<dbReference type="Gene3D" id="1.10.486.10">
    <property type="entry name" value="PCRA, domain 4"/>
    <property type="match status" value="1"/>
</dbReference>
<dbReference type="AlphaFoldDB" id="A0A150WNM4"/>
<dbReference type="PROSITE" id="PS51198">
    <property type="entry name" value="UVRD_HELICASE_ATP_BIND"/>
    <property type="match status" value="1"/>
</dbReference>
<comment type="caution">
    <text evidence="12">The sequence shown here is derived from an EMBL/GenBank/DDBJ whole genome shotgun (WGS) entry which is preliminary data.</text>
</comment>
<keyword evidence="5" id="KW-0413">Isomerase</keyword>
<keyword evidence="12" id="KW-0540">Nuclease</keyword>
<evidence type="ECO:0000259" key="11">
    <source>
        <dbReference type="PROSITE" id="PS51217"/>
    </source>
</evidence>
<evidence type="ECO:0000256" key="3">
    <source>
        <dbReference type="ARBA" id="ARBA00022806"/>
    </source>
</evidence>
<feature type="domain" description="UvrD-like helicase C-terminal" evidence="11">
    <location>
        <begin position="418"/>
        <end position="689"/>
    </location>
</feature>
<dbReference type="SUPFAM" id="SSF52980">
    <property type="entry name" value="Restriction endonuclease-like"/>
    <property type="match status" value="1"/>
</dbReference>
<evidence type="ECO:0000256" key="8">
    <source>
        <dbReference type="ARBA" id="ARBA00048988"/>
    </source>
</evidence>
<evidence type="ECO:0000259" key="10">
    <source>
        <dbReference type="PROSITE" id="PS51198"/>
    </source>
</evidence>
<dbReference type="GO" id="GO:0003677">
    <property type="term" value="F:DNA binding"/>
    <property type="evidence" value="ECO:0007669"/>
    <property type="project" value="InterPro"/>
</dbReference>
<keyword evidence="4 9" id="KW-0067">ATP-binding</keyword>
<feature type="binding site" evidence="9">
    <location>
        <begin position="14"/>
        <end position="21"/>
    </location>
    <ligand>
        <name>ATP</name>
        <dbReference type="ChEBI" id="CHEBI:30616"/>
    </ligand>
</feature>
<dbReference type="PANTHER" id="PTHR11070:SF67">
    <property type="entry name" value="DNA 3'-5' HELICASE"/>
    <property type="match status" value="1"/>
</dbReference>
<evidence type="ECO:0000256" key="7">
    <source>
        <dbReference type="ARBA" id="ARBA00034808"/>
    </source>
</evidence>
<evidence type="ECO:0000256" key="5">
    <source>
        <dbReference type="ARBA" id="ARBA00023235"/>
    </source>
</evidence>
<dbReference type="Gene3D" id="3.40.50.300">
    <property type="entry name" value="P-loop containing nucleotide triphosphate hydrolases"/>
    <property type="match status" value="4"/>
</dbReference>
<dbReference type="InterPro" id="IPR027417">
    <property type="entry name" value="P-loop_NTPase"/>
</dbReference>
<keyword evidence="13" id="KW-1185">Reference proteome</keyword>
<proteinExistence type="predicted"/>
<comment type="catalytic activity">
    <reaction evidence="8">
        <text>ATP + H2O = ADP + phosphate + H(+)</text>
        <dbReference type="Rhea" id="RHEA:13065"/>
        <dbReference type="ChEBI" id="CHEBI:15377"/>
        <dbReference type="ChEBI" id="CHEBI:15378"/>
        <dbReference type="ChEBI" id="CHEBI:30616"/>
        <dbReference type="ChEBI" id="CHEBI:43474"/>
        <dbReference type="ChEBI" id="CHEBI:456216"/>
        <dbReference type="EC" id="5.6.2.4"/>
    </reaction>
</comment>
<accession>A0A150WNM4</accession>
<keyword evidence="2 9" id="KW-0378">Hydrolase</keyword>
<keyword evidence="3 9" id="KW-0347">Helicase</keyword>
<dbReference type="PROSITE" id="PS51217">
    <property type="entry name" value="UVRD_HELICASE_CTER"/>
    <property type="match status" value="1"/>
</dbReference>
<dbReference type="InterPro" id="IPR014017">
    <property type="entry name" value="DNA_helicase_UvrD-like_C"/>
</dbReference>
<dbReference type="InterPro" id="IPR000212">
    <property type="entry name" value="DNA_helicase_UvrD/REP"/>
</dbReference>
<dbReference type="Pfam" id="PF12705">
    <property type="entry name" value="PDDEXK_1"/>
    <property type="match status" value="1"/>
</dbReference>
<organism evidence="12 13">
    <name type="scientific">Bdellovibrio bacteriovorus</name>
    <dbReference type="NCBI Taxonomy" id="959"/>
    <lineage>
        <taxon>Bacteria</taxon>
        <taxon>Pseudomonadati</taxon>
        <taxon>Bdellovibrionota</taxon>
        <taxon>Bdellovibrionia</taxon>
        <taxon>Bdellovibrionales</taxon>
        <taxon>Pseudobdellovibrionaceae</taxon>
        <taxon>Bdellovibrio</taxon>
    </lineage>
</organism>
<feature type="domain" description="UvrD-like helicase ATP-binding" evidence="10">
    <location>
        <begin position="1"/>
        <end position="409"/>
    </location>
</feature>
<evidence type="ECO:0000256" key="1">
    <source>
        <dbReference type="ARBA" id="ARBA00022741"/>
    </source>
</evidence>
<dbReference type="InterPro" id="IPR038726">
    <property type="entry name" value="PDDEXK_AddAB-type"/>
</dbReference>
<dbReference type="RefSeq" id="WP_061833586.1">
    <property type="nucleotide sequence ID" value="NZ_LUKE01000001.1"/>
</dbReference>
<evidence type="ECO:0000256" key="2">
    <source>
        <dbReference type="ARBA" id="ARBA00022801"/>
    </source>
</evidence>
<gene>
    <name evidence="12" type="ORF">AZI86_02835</name>
</gene>
<dbReference type="SUPFAM" id="SSF52540">
    <property type="entry name" value="P-loop containing nucleoside triphosphate hydrolases"/>
    <property type="match status" value="1"/>
</dbReference>
<reference evidence="12 13" key="1">
    <citation type="submission" date="2016-03" db="EMBL/GenBank/DDBJ databases">
        <authorList>
            <person name="Ploux O."/>
        </authorList>
    </citation>
    <scope>NUCLEOTIDE SEQUENCE [LARGE SCALE GENOMIC DNA]</scope>
    <source>
        <strain evidence="12 13">R0</strain>
    </source>
</reference>
<comment type="catalytic activity">
    <reaction evidence="6">
        <text>Couples ATP hydrolysis with the unwinding of duplex DNA by translocating in the 3'-5' direction.</text>
        <dbReference type="EC" id="5.6.2.4"/>
    </reaction>
</comment>
<name>A0A150WNM4_BDEBC</name>
<dbReference type="PANTHER" id="PTHR11070">
    <property type="entry name" value="UVRD / RECB / PCRA DNA HELICASE FAMILY MEMBER"/>
    <property type="match status" value="1"/>
</dbReference>
<evidence type="ECO:0000313" key="12">
    <source>
        <dbReference type="EMBL" id="KYG66020.1"/>
    </source>
</evidence>
<dbReference type="Pfam" id="PF00580">
    <property type="entry name" value="UvrD-helicase"/>
    <property type="match status" value="1"/>
</dbReference>
<keyword evidence="1 9" id="KW-0547">Nucleotide-binding</keyword>
<evidence type="ECO:0000256" key="9">
    <source>
        <dbReference type="PROSITE-ProRule" id="PRU00560"/>
    </source>
</evidence>
<sequence length="1025" mass="116610">MSSPASELNIILRAGAGAGKTTRLTHEFLEYAKSFKESQGRFPRIVVTTFTRKATQELKERLLAKALEEKREDLFHFVSSKSQVQISTIHGVLSLFLSRYGAAVGLTPDYKIMNEAEIRKGARKIIRKYLLEDAQLQELLEEYDFGTLENSLIHYFNESVVFPEMRFISGAELEKETEKFIKKTAGEIRKVALEIQQESTNDKWQEYAQSLAQFSWRQESESWEDFYARLESFWEHLAKPVFRKTSAPFSLSLNDELSQARDHVDELLESGRYRPAFWEKHQKNCELFEKLAKSFAHDFMASKLEQGLLSMSDLEVLSYKIIREAPEAAVKFSQEWDYWMVDEYQDTSPVQVALLRHLIGEKRFFVVGDPQQSIYLFRGARSEVFQQKVDEVRNEGGQVESKLVNYRSSPEVLEFLNLYFTSLGKNQFAAMTPAPDKEKKGNAQPIAQIQMTETSDDDETSMEVLSTVARIQELLKDGVPPEQICVLGRTHKTLEDIAKVAQDHGVPLQLHSGSSFYERREVLDALAILKFLINPHDNANFVALLRSPWFGIADSELLKFCHHSKHSYWKEALKSVESLSDSHPIRSLKGLLGMSEEKGLSWTLKSALVDFGLFDYSAKVDSTGRREANLWKVLSLLSSEERRPGFNFLDFLDASLETLTADKGGEDADATPVIEPKRVNFMTVHASKGLQFDQVILPGMGQDPRASHASVFSVRENDGLWSLKVRNDETQAMDGSILADQITEELRQREAEEFNRVLYVALTRAKLGITLLWDRKVGKKSWAAHCPLNLEEGLHEEKDFSYLVRVENTRPEKMLQETLANKDVRKPWTHTIPEAVKRSVSVTSLVAPESAHDSVYVPKASQMGVGLAKAQQGTQAHRLFESLKYSSYEDLLGIIEPEFKKPLDYLKNASEIPLFEIIEKGFVEWGFAMKQGSTLLQGQIDLWGVINSTLWVVDYKTGSQKYSDVAFQQLKAYAWSLRKMGYADGIQDVKLAVVYPLDEVIKIKTLSDLPAIEAEMEKLLQESLV</sequence>
<dbReference type="InterPro" id="IPR014016">
    <property type="entry name" value="UvrD-like_ATP-bd"/>
</dbReference>
<dbReference type="GO" id="GO:0043138">
    <property type="term" value="F:3'-5' DNA helicase activity"/>
    <property type="evidence" value="ECO:0007669"/>
    <property type="project" value="UniProtKB-EC"/>
</dbReference>
<dbReference type="GO" id="GO:0005829">
    <property type="term" value="C:cytosol"/>
    <property type="evidence" value="ECO:0007669"/>
    <property type="project" value="TreeGrafter"/>
</dbReference>
<dbReference type="Pfam" id="PF13361">
    <property type="entry name" value="UvrD_C"/>
    <property type="match status" value="2"/>
</dbReference>
<dbReference type="InterPro" id="IPR011335">
    <property type="entry name" value="Restrct_endonuc-II-like"/>
</dbReference>
<dbReference type="GO" id="GO:0004527">
    <property type="term" value="F:exonuclease activity"/>
    <property type="evidence" value="ECO:0007669"/>
    <property type="project" value="UniProtKB-KW"/>
</dbReference>
<dbReference type="GO" id="GO:0005524">
    <property type="term" value="F:ATP binding"/>
    <property type="evidence" value="ECO:0007669"/>
    <property type="project" value="UniProtKB-UniRule"/>
</dbReference>
<dbReference type="OrthoDB" id="5287079at2"/>
<protein>
    <recommendedName>
        <fullName evidence="7">DNA 3'-5' helicase</fullName>
        <ecNumber evidence="7">5.6.2.4</ecNumber>
    </recommendedName>
</protein>
<dbReference type="EMBL" id="LUKE01000001">
    <property type="protein sequence ID" value="KYG66020.1"/>
    <property type="molecule type" value="Genomic_DNA"/>
</dbReference>
<dbReference type="Proteomes" id="UP000075320">
    <property type="component" value="Unassembled WGS sequence"/>
</dbReference>